<dbReference type="GO" id="GO:0032259">
    <property type="term" value="P:methylation"/>
    <property type="evidence" value="ECO:0007669"/>
    <property type="project" value="UniProtKB-KW"/>
</dbReference>
<dbReference type="SUPFAM" id="SSF53335">
    <property type="entry name" value="S-adenosyl-L-methionine-dependent methyltransferases"/>
    <property type="match status" value="1"/>
</dbReference>
<dbReference type="Proteomes" id="UP001431572">
    <property type="component" value="Chromosome 1"/>
</dbReference>
<comment type="subcellular location">
    <subcellularLocation>
        <location evidence="1">Cytoplasm</location>
    </subcellularLocation>
</comment>
<sequence>MGREEKDADNGDISRLAASHAAELRAQLVELLKQGLAFKNPLIESAFLTIPREHFLPPELTLEKVYTDDAIVVKYTDDGMPSSSSSQPYLMADMLEVLQLEPGMKVLEIGAGVGYNAAIMAYIVGTQGQVVTVELDTELAKNTYRKLQELGEIYSKIKVINTDGAGGFEEEAPYDRIIVTVQQWEVSPAWVSQLKVGGLLLVPISISRHVWGGLIPCFRKDADGILRAIDSSTGGFMPMRGSMLHPLSRRFEPNSQLVTTCLPLDSILPLNLRVNGGKIYVTREASLDKYSALLEANYSHQKANGYLRRELLDPASDIFQDWYKNWGNNRQKWAQLENEQRTAIGMAQGFNILLAAAHEKRICSLLVGNEVSTQEARNPNDRNSIRFDWRGMVLVVPTEDEQALDLAIIINAESLLGWRIGISDSTSNQALLLVEQVWDLWIELGCPQSSDYRPIAFPSGSNPPAPGFVVQRQYFDLLLPLGESDADF</sequence>
<proteinExistence type="inferred from homology"/>
<evidence type="ECO:0000256" key="11">
    <source>
        <dbReference type="ARBA" id="ARBA00031350"/>
    </source>
</evidence>
<evidence type="ECO:0000256" key="8">
    <source>
        <dbReference type="ARBA" id="ARBA00022691"/>
    </source>
</evidence>
<evidence type="ECO:0000256" key="10">
    <source>
        <dbReference type="ARBA" id="ARBA00031323"/>
    </source>
</evidence>
<evidence type="ECO:0000313" key="13">
    <source>
        <dbReference type="Proteomes" id="UP001431572"/>
    </source>
</evidence>
<accession>A0ABY9AZ24</accession>
<dbReference type="PANTHER" id="PTHR11579:SF0">
    <property type="entry name" value="PROTEIN-L-ISOASPARTATE(D-ASPARTATE) O-METHYLTRANSFERASE"/>
    <property type="match status" value="1"/>
</dbReference>
<protein>
    <recommendedName>
        <fullName evidence="4">Protein-L-isoaspartate O-methyltransferase</fullName>
        <ecNumber evidence="3">2.1.1.77</ecNumber>
    </recommendedName>
    <alternativeName>
        <fullName evidence="11">L-isoaspartyl protein carboxyl methyltransferase</fullName>
    </alternativeName>
    <alternativeName>
        <fullName evidence="9">Protein L-isoaspartyl methyltransferase</fullName>
    </alternativeName>
    <alternativeName>
        <fullName evidence="10">Protein-beta-aspartate methyltransferase</fullName>
    </alternativeName>
</protein>
<evidence type="ECO:0000256" key="7">
    <source>
        <dbReference type="ARBA" id="ARBA00022679"/>
    </source>
</evidence>
<comment type="similarity">
    <text evidence="2">Belongs to the methyltransferase superfamily. L-isoaspartyl/D-aspartyl protein methyltransferase family.</text>
</comment>
<evidence type="ECO:0000256" key="6">
    <source>
        <dbReference type="ARBA" id="ARBA00022603"/>
    </source>
</evidence>
<keyword evidence="13" id="KW-1185">Reference proteome</keyword>
<evidence type="ECO:0000256" key="5">
    <source>
        <dbReference type="ARBA" id="ARBA00022490"/>
    </source>
</evidence>
<dbReference type="GO" id="GO:0008168">
    <property type="term" value="F:methyltransferase activity"/>
    <property type="evidence" value="ECO:0007669"/>
    <property type="project" value="UniProtKB-KW"/>
</dbReference>
<gene>
    <name evidence="12" type="ORF">OZ401_001921</name>
</gene>
<name>A0ABY9AZ24_9CHLR</name>
<dbReference type="EC" id="2.1.1.77" evidence="3"/>
<evidence type="ECO:0000256" key="4">
    <source>
        <dbReference type="ARBA" id="ARBA00013346"/>
    </source>
</evidence>
<reference evidence="12" key="1">
    <citation type="journal article" date="2024" name="Nature">
        <title>Anoxygenic phototroph of the Chloroflexota uses a type I reaction centre.</title>
        <authorList>
            <person name="Tsuji J.M."/>
            <person name="Shaw N.A."/>
            <person name="Nagashima S."/>
            <person name="Venkiteswaran J.J."/>
            <person name="Schiff S.L."/>
            <person name="Watanabe T."/>
            <person name="Fukui M."/>
            <person name="Hanada S."/>
            <person name="Tank M."/>
            <person name="Neufeld J.D."/>
        </authorList>
    </citation>
    <scope>NUCLEOTIDE SEQUENCE</scope>
    <source>
        <strain evidence="12">L227-S17</strain>
    </source>
</reference>
<dbReference type="CDD" id="cd02440">
    <property type="entry name" value="AdoMet_MTases"/>
    <property type="match status" value="1"/>
</dbReference>
<evidence type="ECO:0000256" key="2">
    <source>
        <dbReference type="ARBA" id="ARBA00005369"/>
    </source>
</evidence>
<evidence type="ECO:0000256" key="3">
    <source>
        <dbReference type="ARBA" id="ARBA00011890"/>
    </source>
</evidence>
<keyword evidence="6 12" id="KW-0489">Methyltransferase</keyword>
<keyword evidence="5" id="KW-0963">Cytoplasm</keyword>
<dbReference type="Gene3D" id="3.40.50.150">
    <property type="entry name" value="Vaccinia Virus protein VP39"/>
    <property type="match status" value="1"/>
</dbReference>
<evidence type="ECO:0000256" key="9">
    <source>
        <dbReference type="ARBA" id="ARBA00030757"/>
    </source>
</evidence>
<dbReference type="RefSeq" id="WP_341468012.1">
    <property type="nucleotide sequence ID" value="NZ_CP128399.1"/>
</dbReference>
<evidence type="ECO:0000256" key="1">
    <source>
        <dbReference type="ARBA" id="ARBA00004496"/>
    </source>
</evidence>
<dbReference type="PANTHER" id="PTHR11579">
    <property type="entry name" value="PROTEIN-L-ISOASPARTATE O-METHYLTRANSFERASE"/>
    <property type="match status" value="1"/>
</dbReference>
<keyword evidence="8" id="KW-0949">S-adenosyl-L-methionine</keyword>
<evidence type="ECO:0000313" key="12">
    <source>
        <dbReference type="EMBL" id="WJW66132.1"/>
    </source>
</evidence>
<organism evidence="12 13">
    <name type="scientific">Candidatus Chlorohelix allophototropha</name>
    <dbReference type="NCBI Taxonomy" id="3003348"/>
    <lineage>
        <taxon>Bacteria</taxon>
        <taxon>Bacillati</taxon>
        <taxon>Chloroflexota</taxon>
        <taxon>Chloroflexia</taxon>
        <taxon>Candidatus Chloroheliales</taxon>
        <taxon>Candidatus Chloroheliaceae</taxon>
        <taxon>Candidatus Chlorohelix</taxon>
    </lineage>
</organism>
<dbReference type="Pfam" id="PF01135">
    <property type="entry name" value="PCMT"/>
    <property type="match status" value="1"/>
</dbReference>
<keyword evidence="7 12" id="KW-0808">Transferase</keyword>
<dbReference type="InterPro" id="IPR029063">
    <property type="entry name" value="SAM-dependent_MTases_sf"/>
</dbReference>
<dbReference type="EMBL" id="CP128399">
    <property type="protein sequence ID" value="WJW66132.1"/>
    <property type="molecule type" value="Genomic_DNA"/>
</dbReference>
<dbReference type="InterPro" id="IPR000682">
    <property type="entry name" value="PCMT"/>
</dbReference>